<keyword evidence="4" id="KW-0067">ATP-binding</keyword>
<dbReference type="SUPFAM" id="SSF53098">
    <property type="entry name" value="Ribonuclease H-like"/>
    <property type="match status" value="1"/>
</dbReference>
<dbReference type="Proteomes" id="UP000595446">
    <property type="component" value="Chromosome"/>
</dbReference>
<gene>
    <name evidence="5" type="ORF">MHEC_41430</name>
</gene>
<dbReference type="CDD" id="cd17934">
    <property type="entry name" value="DEXXQc_Upf1-like"/>
    <property type="match status" value="1"/>
</dbReference>
<dbReference type="InterPro" id="IPR027417">
    <property type="entry name" value="P-loop_NTPase"/>
</dbReference>
<dbReference type="PANTHER" id="PTHR43788">
    <property type="entry name" value="DNA2/NAM7 HELICASE FAMILY MEMBER"/>
    <property type="match status" value="1"/>
</dbReference>
<dbReference type="InterPro" id="IPR038720">
    <property type="entry name" value="YprB_RNase_H-like_dom"/>
</dbReference>
<accession>A0A2I3EMH3</accession>
<dbReference type="Pfam" id="PF13482">
    <property type="entry name" value="RNase_H_2"/>
    <property type="match status" value="1"/>
</dbReference>
<dbReference type="GO" id="GO:0043139">
    <property type="term" value="F:5'-3' DNA helicase activity"/>
    <property type="evidence" value="ECO:0007669"/>
    <property type="project" value="TreeGrafter"/>
</dbReference>
<evidence type="ECO:0000313" key="6">
    <source>
        <dbReference type="Proteomes" id="UP000595446"/>
    </source>
</evidence>
<keyword evidence="1" id="KW-0547">Nucleotide-binding</keyword>
<evidence type="ECO:0000256" key="3">
    <source>
        <dbReference type="ARBA" id="ARBA00022806"/>
    </source>
</evidence>
<dbReference type="RefSeq" id="WP_048892797.1">
    <property type="nucleotide sequence ID" value="NZ_AP024237.1"/>
</dbReference>
<dbReference type="SUPFAM" id="SSF52540">
    <property type="entry name" value="P-loop containing nucleoside triphosphate hydrolases"/>
    <property type="match status" value="1"/>
</dbReference>
<dbReference type="InterPro" id="IPR047187">
    <property type="entry name" value="SF1_C_Upf1"/>
</dbReference>
<protein>
    <submittedName>
        <fullName evidence="5">ATPase</fullName>
    </submittedName>
</protein>
<dbReference type="EMBL" id="AP024237">
    <property type="protein sequence ID" value="BCO37710.1"/>
    <property type="molecule type" value="Genomic_DNA"/>
</dbReference>
<evidence type="ECO:0000256" key="1">
    <source>
        <dbReference type="ARBA" id="ARBA00022741"/>
    </source>
</evidence>
<dbReference type="GO" id="GO:0005524">
    <property type="term" value="F:ATP binding"/>
    <property type="evidence" value="ECO:0007669"/>
    <property type="project" value="UniProtKB-KW"/>
</dbReference>
<dbReference type="PANTHER" id="PTHR43788:SF8">
    <property type="entry name" value="DNA-BINDING PROTEIN SMUBP-2"/>
    <property type="match status" value="1"/>
</dbReference>
<keyword evidence="6" id="KW-1185">Reference proteome</keyword>
<dbReference type="Pfam" id="PF13604">
    <property type="entry name" value="AAA_30"/>
    <property type="match status" value="1"/>
</dbReference>
<dbReference type="Pfam" id="PF13087">
    <property type="entry name" value="AAA_12"/>
    <property type="match status" value="1"/>
</dbReference>
<dbReference type="Gene3D" id="3.40.50.300">
    <property type="entry name" value="P-loop containing nucleotide triphosphate hydrolases"/>
    <property type="match status" value="2"/>
</dbReference>
<keyword evidence="3" id="KW-0347">Helicase</keyword>
<dbReference type="CDD" id="cd18808">
    <property type="entry name" value="SF1_C_Upf1"/>
    <property type="match status" value="1"/>
</dbReference>
<dbReference type="AlphaFoldDB" id="A0A2I3EMH3"/>
<dbReference type="InterPro" id="IPR012337">
    <property type="entry name" value="RNaseH-like_sf"/>
</dbReference>
<dbReference type="InterPro" id="IPR019993">
    <property type="entry name" value="RecB_nuclease_TM0106_put"/>
</dbReference>
<name>A0A2I3EMH3_9MYCO</name>
<sequence>MADRLLTPSKITAWLECAHFLTLRNRVDDGLLAEPDPKYGSFAGLLVAKGNQHERECLAEYARQGKSIREIPAREQGEPFTDWVARVGNPFDAGWDVIYQMPFVHDGMRGIADFVVRVEDPETGAVSYEPVDAKLTRVEAKPGHVLQLCFYAEAIEALTGVRPRRMHLWLGSGRVEALTVDEFSPYWRRLRGQLARALAAGPVAGTVPEPCPHCTLCEFFELCTTQWRDEDSLVYVAGIRQPERAVLNDGGVSTLAQLAAHRGPLDGIRPERLVRLVDQASLQVEARSRGAGAPPYTVIEAGDDPEWGHGWELLPAPDAGDVFLDFEGHPFWRPDAGLFFLFGLLERDPDDRWRYRAWWAHDLDQEAAAVTELIDFLDTRRAACPDAHAYHYNHTERSALERLTATHGVREVELNRLVETGFFVDLFAVARNAIRVGVESYGLKCLERLTTFQRGHDIDQGAGAVVEYERFMADQNLAALERIASYNEDDVRAAQALRDWLIEHRPAGTPWRAAQLEADPGIPELDEQVTRLHAFGPDTAEHLLGDVLGYWLREWRAYIAPKMAKCQADPMTLFDDGDVLSGLYSAELVERIGKRGKPILPVMRFTFPAQVADGFPSQGGQVVYLTPDGIKRYATIAGLDRDTGQLDLVWNDGCQQSGYVPSVVVVHDWVDTKPKARALSEFAARLVDHGGPAPNAVTAALLRCELPRFTPGGGPADGTFSDDLAEMTGWVTQLDHSYVAIQGPPGAGKTYSAAHLVHTLITAGQRVGITAMSHAAIDHLLAWIVKVFGDAGMRERLCAVRKPGSEPGSALPGVIYVDNNKRCARGEFNLVAGTTWLFASPDMRAAPVDVLLVDESGQLALADALAASCSARNLILLGDPLQLPQVVQADHPGGGGRSALEHVLGDDVTLPPHRGVFLSQTWRMHDDVCSFISEQIYGGRLISHPSCAQQTTVLGTGLRWLAANHRGNSTRSPEEADLIAAEIGRLIGTPWTNQKGEEKPLTAVDFMVVAPYNDQVRCIRDRLARDAHTAGVPVGTVDKFQGQEAAVVFFSMATSTGEDMTRGADFLFSRNRLNVAISRARCLAYLVCTEELLNTRARTVDDMRLIATLNAFVERAPRLR</sequence>
<dbReference type="STRING" id="110505.ACT16_17820"/>
<reference evidence="5 6" key="1">
    <citation type="submission" date="2020-12" db="EMBL/GenBank/DDBJ databases">
        <title>Complete genome sequence of Mycobacterium heckeshornense JCM 15655T, closely related to a pathogenic non-tuberculous mycobacterial species Mycobacterium xenopi.</title>
        <authorList>
            <person name="Yoshida M."/>
            <person name="Fukano H."/>
            <person name="Asakura T."/>
            <person name="Suzuki M."/>
            <person name="Hoshino Y."/>
        </authorList>
    </citation>
    <scope>NUCLEOTIDE SEQUENCE [LARGE SCALE GENOMIC DNA]</scope>
    <source>
        <strain evidence="5 6">JCM 15655</strain>
    </source>
</reference>
<keyword evidence="2" id="KW-0378">Hydrolase</keyword>
<dbReference type="InterPro" id="IPR041679">
    <property type="entry name" value="DNA2/NAM7-like_C"/>
</dbReference>
<evidence type="ECO:0000256" key="2">
    <source>
        <dbReference type="ARBA" id="ARBA00022801"/>
    </source>
</evidence>
<dbReference type="Gene3D" id="3.90.320.10">
    <property type="match status" value="1"/>
</dbReference>
<evidence type="ECO:0000313" key="5">
    <source>
        <dbReference type="EMBL" id="BCO37710.1"/>
    </source>
</evidence>
<proteinExistence type="predicted"/>
<dbReference type="InterPro" id="IPR011604">
    <property type="entry name" value="PDDEXK-like_dom_sf"/>
</dbReference>
<evidence type="ECO:0000256" key="4">
    <source>
        <dbReference type="ARBA" id="ARBA00022840"/>
    </source>
</evidence>
<organism evidence="5 6">
    <name type="scientific">Mycobacterium heckeshornense</name>
    <dbReference type="NCBI Taxonomy" id="110505"/>
    <lineage>
        <taxon>Bacteria</taxon>
        <taxon>Bacillati</taxon>
        <taxon>Actinomycetota</taxon>
        <taxon>Actinomycetes</taxon>
        <taxon>Mycobacteriales</taxon>
        <taxon>Mycobacteriaceae</taxon>
        <taxon>Mycobacterium</taxon>
    </lineage>
</organism>
<dbReference type="NCBIfam" id="TIGR03491">
    <property type="entry name" value="TM0106 family RecB-like putative nuclease"/>
    <property type="match status" value="1"/>
</dbReference>
<dbReference type="InterPro" id="IPR050534">
    <property type="entry name" value="Coronavir_polyprotein_1ab"/>
</dbReference>
<dbReference type="GO" id="GO:0016787">
    <property type="term" value="F:hydrolase activity"/>
    <property type="evidence" value="ECO:0007669"/>
    <property type="project" value="UniProtKB-KW"/>
</dbReference>